<reference evidence="2 3" key="1">
    <citation type="submission" date="2015-08" db="EMBL/GenBank/DDBJ databases">
        <authorList>
            <person name="Babu N.S."/>
            <person name="Beckwith C.J."/>
            <person name="Beseler K.G."/>
            <person name="Brison A."/>
            <person name="Carone J.V."/>
            <person name="Caskin T.P."/>
            <person name="Diamond M."/>
            <person name="Durham M.E."/>
            <person name="Foxe J.M."/>
            <person name="Go M."/>
            <person name="Henderson B.A."/>
            <person name="Jones I.B."/>
            <person name="McGettigan J.A."/>
            <person name="Micheletti S.J."/>
            <person name="Nasrallah M.E."/>
            <person name="Ortiz D."/>
            <person name="Piller C.R."/>
            <person name="Privatt S.R."/>
            <person name="Schneider S.L."/>
            <person name="Sharp S."/>
            <person name="Smith T.C."/>
            <person name="Stanton J.D."/>
            <person name="Ullery H.E."/>
            <person name="Wilson R.J."/>
            <person name="Serrano M.G."/>
            <person name="Buck G."/>
            <person name="Lee V."/>
            <person name="Wang Y."/>
            <person name="Carvalho R."/>
            <person name="Voegtly L."/>
            <person name="Shi R."/>
            <person name="Duckworth R."/>
            <person name="Johnson A."/>
            <person name="Loviza R."/>
            <person name="Walstead R."/>
            <person name="Shah Z."/>
            <person name="Kiflezghi M."/>
            <person name="Wade K."/>
            <person name="Ball S.L."/>
            <person name="Bradley K.W."/>
            <person name="Asai D.J."/>
            <person name="Bowman C.A."/>
            <person name="Russell D.A."/>
            <person name="Pope W.H."/>
            <person name="Jacobs-Sera D."/>
            <person name="Hendrix R.W."/>
            <person name="Hatfull G.F."/>
        </authorList>
    </citation>
    <scope>NUCLEOTIDE SEQUENCE [LARGE SCALE GENOMIC DNA]</scope>
    <source>
        <strain evidence="2 3">DSM 27710</strain>
    </source>
</reference>
<dbReference type="Pfam" id="PF02368">
    <property type="entry name" value="Big_2"/>
    <property type="match status" value="3"/>
</dbReference>
<feature type="domain" description="BIG2" evidence="1">
    <location>
        <begin position="61"/>
        <end position="141"/>
    </location>
</feature>
<dbReference type="InterPro" id="IPR051553">
    <property type="entry name" value="Ran_GTPase-activating"/>
</dbReference>
<evidence type="ECO:0000313" key="3">
    <source>
        <dbReference type="Proteomes" id="UP000055590"/>
    </source>
</evidence>
<dbReference type="SUPFAM" id="SSF49373">
    <property type="entry name" value="Invasin/intimin cell-adhesion fragments"/>
    <property type="match status" value="3"/>
</dbReference>
<dbReference type="PANTHER" id="PTHR45982">
    <property type="entry name" value="REGULATOR OF CHROMOSOME CONDENSATION"/>
    <property type="match status" value="1"/>
</dbReference>
<dbReference type="PANTHER" id="PTHR45982:SF1">
    <property type="entry name" value="REGULATOR OF CHROMOSOME CONDENSATION"/>
    <property type="match status" value="1"/>
</dbReference>
<dbReference type="OrthoDB" id="309840at2"/>
<dbReference type="Gene3D" id="2.60.40.1080">
    <property type="match status" value="4"/>
</dbReference>
<dbReference type="PROSITE" id="PS50012">
    <property type="entry name" value="RCC1_3"/>
    <property type="match status" value="2"/>
</dbReference>
<dbReference type="InterPro" id="IPR000408">
    <property type="entry name" value="Reg_chr_condens"/>
</dbReference>
<organism evidence="2 3">
    <name type="scientific">Vulgatibacter incomptus</name>
    <dbReference type="NCBI Taxonomy" id="1391653"/>
    <lineage>
        <taxon>Bacteria</taxon>
        <taxon>Pseudomonadati</taxon>
        <taxon>Myxococcota</taxon>
        <taxon>Myxococcia</taxon>
        <taxon>Myxococcales</taxon>
        <taxon>Cystobacterineae</taxon>
        <taxon>Vulgatibacteraceae</taxon>
        <taxon>Vulgatibacter</taxon>
    </lineage>
</organism>
<dbReference type="Proteomes" id="UP000055590">
    <property type="component" value="Chromosome"/>
</dbReference>
<dbReference type="GO" id="GO:0005085">
    <property type="term" value="F:guanyl-nucleotide exchange factor activity"/>
    <property type="evidence" value="ECO:0007669"/>
    <property type="project" value="TreeGrafter"/>
</dbReference>
<protein>
    <submittedName>
        <fullName evidence="2">BNR repeat domain protein</fullName>
    </submittedName>
</protein>
<dbReference type="AlphaFoldDB" id="A0A0K1PBE8"/>
<dbReference type="InterPro" id="IPR008964">
    <property type="entry name" value="Invasin/intimin_cell_adhesion"/>
</dbReference>
<dbReference type="EMBL" id="CP012332">
    <property type="protein sequence ID" value="AKU90726.1"/>
    <property type="molecule type" value="Genomic_DNA"/>
</dbReference>
<dbReference type="Pfam" id="PF00415">
    <property type="entry name" value="RCC1"/>
    <property type="match status" value="2"/>
</dbReference>
<feature type="domain" description="BIG2" evidence="1">
    <location>
        <begin position="146"/>
        <end position="227"/>
    </location>
</feature>
<sequence length="780" mass="81633">MSPRPQTRERRVVEMKMREPRGPGRAALPAVFALCMVLGACGTERKPVVDPTDDCPDPSSCVALVKISPATSRVRAGETIRLSAEALSTAGDPITGRPVVWSSKTTPIATVDDEGNVRGVVPGLSRITATVDGIQGIAQVTVLQMAEVRVEIEGSRTIDLEVGQSIQLTARAVDEDGRVLDDIAIEWESNHPEAVEVNETGRIVAIAVGSATVRAVFGEASASISVRVIPLGAESIRIGGAPESLAIGEEVRLVATVTDAQGRTIPDADVSWAVTPDERATISDDGVLVGRRSGRVQVRASRGTVSDSVDVDVIGRGVSIAIDGDSPVELEIGQSIQLRAAVLDMNGDEVPGRAFVWESNDNGVAEVVSGGFVRAVGGGKARIIALSGDLRSSVEIRVRVPKFVELSVGNRIACGVASDGRAFCWGAVPDRQESIIRPMALLPEHSVSGLSVSAINSARFMGTICGMSSGSPFCLGSNWNGQVGNGTWTDALEPYLFDLELVSFAVGPEHSCGIHADGRGFCWGSNWSGQLGVGSIPPNYLLDPVEVSGGIRFSQIRASDASGGAAATCGVSISGVGYCWGQGALGHGTTESSAVPVEVAGGLRFRKIEIAPGAAPRWPPVGHACGLVLNGDVYCWGWNDQGQLGNGSFEPSPVPVLIAGDDSFLDVKVSFVPDFLIKVAATCGLRADGVVLCWGDNRYSQLGFPGCTASPNDPECVEYHSTPTPIQTEERFVQIGMGGAYSCGLTAEGVALCWGRFFEGSAETLTVPSPIPGHEGWLER</sequence>
<feature type="domain" description="BIG2" evidence="1">
    <location>
        <begin position="316"/>
        <end position="397"/>
    </location>
</feature>
<dbReference type="STRING" id="1391653.AKJ08_1113"/>
<name>A0A0K1PBE8_9BACT</name>
<evidence type="ECO:0000313" key="2">
    <source>
        <dbReference type="EMBL" id="AKU90726.1"/>
    </source>
</evidence>
<accession>A0A0K1PBE8</accession>
<dbReference type="Gene3D" id="2.130.10.30">
    <property type="entry name" value="Regulator of chromosome condensation 1/beta-lactamase-inhibitor protein II"/>
    <property type="match status" value="2"/>
</dbReference>
<keyword evidence="3" id="KW-1185">Reference proteome</keyword>
<gene>
    <name evidence="2" type="ORF">AKJ08_1113</name>
</gene>
<dbReference type="InterPro" id="IPR003343">
    <property type="entry name" value="Big_2"/>
</dbReference>
<proteinExistence type="predicted"/>
<dbReference type="SUPFAM" id="SSF50985">
    <property type="entry name" value="RCC1/BLIP-II"/>
    <property type="match status" value="1"/>
</dbReference>
<dbReference type="KEGG" id="vin:AKJ08_1113"/>
<dbReference type="InterPro" id="IPR009091">
    <property type="entry name" value="RCC1/BLIP-II"/>
</dbReference>
<evidence type="ECO:0000259" key="1">
    <source>
        <dbReference type="SMART" id="SM00635"/>
    </source>
</evidence>
<dbReference type="SMART" id="SM00635">
    <property type="entry name" value="BID_2"/>
    <property type="match status" value="4"/>
</dbReference>
<dbReference type="Pfam" id="PF13540">
    <property type="entry name" value="RCC1_2"/>
    <property type="match status" value="1"/>
</dbReference>
<feature type="domain" description="BIG2" evidence="1">
    <location>
        <begin position="232"/>
        <end position="312"/>
    </location>
</feature>
<dbReference type="GO" id="GO:0005737">
    <property type="term" value="C:cytoplasm"/>
    <property type="evidence" value="ECO:0007669"/>
    <property type="project" value="TreeGrafter"/>
</dbReference>